<evidence type="ECO:0000313" key="3">
    <source>
        <dbReference type="Proteomes" id="UP000029553"/>
    </source>
</evidence>
<dbReference type="EMBL" id="AWOR01000060">
    <property type="protein sequence ID" value="KGH27463.1"/>
    <property type="molecule type" value="Genomic_DNA"/>
</dbReference>
<dbReference type="Proteomes" id="UP000029553">
    <property type="component" value="Unassembled WGS sequence"/>
</dbReference>
<proteinExistence type="predicted"/>
<evidence type="ECO:0000256" key="1">
    <source>
        <dbReference type="SAM" id="Phobius"/>
    </source>
</evidence>
<organism evidence="2 3">
    <name type="scientific">Comamonas testosteroni</name>
    <name type="common">Pseudomonas testosteroni</name>
    <dbReference type="NCBI Taxonomy" id="285"/>
    <lineage>
        <taxon>Bacteria</taxon>
        <taxon>Pseudomonadati</taxon>
        <taxon>Pseudomonadota</taxon>
        <taxon>Betaproteobacteria</taxon>
        <taxon>Burkholderiales</taxon>
        <taxon>Comamonadaceae</taxon>
        <taxon>Comamonas</taxon>
    </lineage>
</organism>
<keyword evidence="1" id="KW-0472">Membrane</keyword>
<dbReference type="AlphaFoldDB" id="A0A096FCG8"/>
<keyword evidence="1" id="KW-0812">Transmembrane</keyword>
<accession>A0A096FCG8</accession>
<feature type="transmembrane region" description="Helical" evidence="1">
    <location>
        <begin position="30"/>
        <end position="51"/>
    </location>
</feature>
<gene>
    <name evidence="2" type="ORF">P353_18340</name>
</gene>
<protein>
    <submittedName>
        <fullName evidence="2">Uncharacterized protein</fullName>
    </submittedName>
</protein>
<name>A0A096FCG8_COMTE</name>
<sequence length="360" mass="39705">MKVQTTQAFYKDLLPMLTLLRRAEDLLIQVLRLVLLAFSIFVLFGMGHWIWDHYKPKKPDTATAGATALNWKDAPYDLKYMEEETGRDLSGLGNAVPMEKRLADPALRPDFRKADGLLRGFIYKDTAARKRVETENSSQGLDPIHPLLKGDALPSADDVNRQIKMREARENSCCDKDAADAAAAEVDAAWTARRISLTREDRMARAAADAAADAAIAAAAEAAGEDAMLMDPVNLASEINDRAQAAEMEHGEGSYTAYIKGLPVALEKVLGNENLAKKLQQQSAPQIVNTLLTNYTLSFDRTAAKLRGDNPDEEKWEFLGMDTAFATLLISCLVMVMMALVMFRMERHLRGIGAQSGQKS</sequence>
<comment type="caution">
    <text evidence="2">The sequence shown here is derived from an EMBL/GenBank/DDBJ whole genome shotgun (WGS) entry which is preliminary data.</text>
</comment>
<feature type="transmembrane region" description="Helical" evidence="1">
    <location>
        <begin position="324"/>
        <end position="343"/>
    </location>
</feature>
<reference evidence="2 3" key="1">
    <citation type="submission" date="2013-09" db="EMBL/GenBank/DDBJ databases">
        <title>High correlation between genotypes and phenotypes of environmental bacteria Comamonas testosteroni strains.</title>
        <authorList>
            <person name="Liu L."/>
            <person name="Zhu W."/>
            <person name="Xia X."/>
            <person name="Xu B."/>
            <person name="Luo M."/>
            <person name="Wang G."/>
        </authorList>
    </citation>
    <scope>NUCLEOTIDE SEQUENCE [LARGE SCALE GENOMIC DNA]</scope>
    <source>
        <strain evidence="2 3">JL40</strain>
    </source>
</reference>
<keyword evidence="1" id="KW-1133">Transmembrane helix</keyword>
<evidence type="ECO:0000313" key="2">
    <source>
        <dbReference type="EMBL" id="KGH27463.1"/>
    </source>
</evidence>